<keyword evidence="10" id="KW-1185">Reference proteome</keyword>
<dbReference type="OrthoDB" id="6730379at2759"/>
<dbReference type="InterPro" id="IPR036259">
    <property type="entry name" value="MFS_trans_sf"/>
</dbReference>
<feature type="transmembrane region" description="Helical" evidence="7">
    <location>
        <begin position="312"/>
        <end position="329"/>
    </location>
</feature>
<sequence>MEKAELEGGTMHAEDLKPVEGAYDDVLSPEEDKRLLHKIDRCLLPVMGLSYMFQFLDKTALGSTAILGLREDLHLTGQEYSWSSGIYYFGYIVASYPAAILMVRWHVGKTISASVLIWGVILMLTAVCTNAGGLLTERFFLGFTEAAIGPGLTVVISMWYKRSEQPLRHAAWYLGNTFAGIFGGLLAYGIGHINSISPWKAVFLILGGITVAWSFVIFFFLPDTPSKAWFLSKFDRTKAIIRVKENMTGIKNNEFKWAHCIEALLDIKSWFIVGMQITNSIPNGAVTTFSAIIIQSFGFSTFNTLLLTSINYLLQLFLVLIATGGSSYFHNTRTYWMAGNLAIAVAGAAMVRQLPSSMKWARLAGICMAGGYAANFPLIMSLMSGNFGGFTKKTTVNAMSFMAYCAGNIIGPQLFFERQAPTYNSGFLALIICLAAGFILCFALRFYLIWENSRRDKTTSAAQVEEFSEAQPGIMVNLMDKTDKEIPQFRYVY</sequence>
<evidence type="ECO:0000256" key="6">
    <source>
        <dbReference type="ARBA" id="ARBA00037968"/>
    </source>
</evidence>
<gene>
    <name evidence="9" type="ORF">VFPPC_14744</name>
</gene>
<dbReference type="GO" id="GO:0022857">
    <property type="term" value="F:transmembrane transporter activity"/>
    <property type="evidence" value="ECO:0007669"/>
    <property type="project" value="InterPro"/>
</dbReference>
<dbReference type="Gene3D" id="1.20.1250.20">
    <property type="entry name" value="MFS general substrate transporter like domains"/>
    <property type="match status" value="2"/>
</dbReference>
<feature type="transmembrane region" description="Helical" evidence="7">
    <location>
        <begin position="115"/>
        <end position="133"/>
    </location>
</feature>
<feature type="transmembrane region" description="Helical" evidence="7">
    <location>
        <begin position="427"/>
        <end position="448"/>
    </location>
</feature>
<keyword evidence="2" id="KW-0813">Transport</keyword>
<feature type="transmembrane region" description="Helical" evidence="7">
    <location>
        <begin position="86"/>
        <end position="103"/>
    </location>
</feature>
<dbReference type="GeneID" id="28856506"/>
<evidence type="ECO:0000256" key="1">
    <source>
        <dbReference type="ARBA" id="ARBA00004141"/>
    </source>
</evidence>
<comment type="similarity">
    <text evidence="6">Belongs to the major facilitator superfamily. Allantoate permease family.</text>
</comment>
<dbReference type="GO" id="GO:0016020">
    <property type="term" value="C:membrane"/>
    <property type="evidence" value="ECO:0007669"/>
    <property type="project" value="UniProtKB-SubCell"/>
</dbReference>
<feature type="transmembrane region" description="Helical" evidence="7">
    <location>
        <begin position="336"/>
        <end position="354"/>
    </location>
</feature>
<accession>A0A179F1B9</accession>
<feature type="transmembrane region" description="Helical" evidence="7">
    <location>
        <begin position="139"/>
        <end position="160"/>
    </location>
</feature>
<feature type="transmembrane region" description="Helical" evidence="7">
    <location>
        <begin position="395"/>
        <end position="415"/>
    </location>
</feature>
<keyword evidence="3 7" id="KW-0812">Transmembrane</keyword>
<reference evidence="9 10" key="1">
    <citation type="journal article" date="2016" name="PLoS Pathog.">
        <title>Biosynthesis of antibiotic leucinostatins in bio-control fungus Purpureocillium lilacinum and their inhibition on phytophthora revealed by genome mining.</title>
        <authorList>
            <person name="Wang G."/>
            <person name="Liu Z."/>
            <person name="Lin R."/>
            <person name="Li E."/>
            <person name="Mao Z."/>
            <person name="Ling J."/>
            <person name="Yang Y."/>
            <person name="Yin W.B."/>
            <person name="Xie B."/>
        </authorList>
    </citation>
    <scope>NUCLEOTIDE SEQUENCE [LARGE SCALE GENOMIC DNA]</scope>
    <source>
        <strain evidence="9">170</strain>
    </source>
</reference>
<evidence type="ECO:0000313" key="10">
    <source>
        <dbReference type="Proteomes" id="UP000078397"/>
    </source>
</evidence>
<dbReference type="RefSeq" id="XP_018137309.1">
    <property type="nucleotide sequence ID" value="XM_018292512.1"/>
</dbReference>
<dbReference type="KEGG" id="pchm:VFPPC_14744"/>
<evidence type="ECO:0000256" key="5">
    <source>
        <dbReference type="ARBA" id="ARBA00023136"/>
    </source>
</evidence>
<evidence type="ECO:0000256" key="4">
    <source>
        <dbReference type="ARBA" id="ARBA00022989"/>
    </source>
</evidence>
<feature type="domain" description="Major facilitator superfamily (MFS) profile" evidence="8">
    <location>
        <begin position="43"/>
        <end position="453"/>
    </location>
</feature>
<comment type="caution">
    <text evidence="9">The sequence shown here is derived from an EMBL/GenBank/DDBJ whole genome shotgun (WGS) entry which is preliminary data.</text>
</comment>
<organism evidence="9 10">
    <name type="scientific">Pochonia chlamydosporia 170</name>
    <dbReference type="NCBI Taxonomy" id="1380566"/>
    <lineage>
        <taxon>Eukaryota</taxon>
        <taxon>Fungi</taxon>
        <taxon>Dikarya</taxon>
        <taxon>Ascomycota</taxon>
        <taxon>Pezizomycotina</taxon>
        <taxon>Sordariomycetes</taxon>
        <taxon>Hypocreomycetidae</taxon>
        <taxon>Hypocreales</taxon>
        <taxon>Clavicipitaceae</taxon>
        <taxon>Pochonia</taxon>
    </lineage>
</organism>
<feature type="transmembrane region" description="Helical" evidence="7">
    <location>
        <begin position="202"/>
        <end position="221"/>
    </location>
</feature>
<dbReference type="SUPFAM" id="SSF103473">
    <property type="entry name" value="MFS general substrate transporter"/>
    <property type="match status" value="1"/>
</dbReference>
<feature type="transmembrane region" description="Helical" evidence="7">
    <location>
        <begin position="172"/>
        <end position="190"/>
    </location>
</feature>
<dbReference type="Proteomes" id="UP000078397">
    <property type="component" value="Unassembled WGS sequence"/>
</dbReference>
<dbReference type="InterPro" id="IPR011701">
    <property type="entry name" value="MFS"/>
</dbReference>
<dbReference type="InterPro" id="IPR020846">
    <property type="entry name" value="MFS_dom"/>
</dbReference>
<dbReference type="PROSITE" id="PS50850">
    <property type="entry name" value="MFS"/>
    <property type="match status" value="1"/>
</dbReference>
<evidence type="ECO:0000256" key="7">
    <source>
        <dbReference type="SAM" id="Phobius"/>
    </source>
</evidence>
<proteinExistence type="inferred from homology"/>
<protein>
    <submittedName>
        <fullName evidence="9">Major facilitator superfamily transporter</fullName>
    </submittedName>
</protein>
<dbReference type="Pfam" id="PF07690">
    <property type="entry name" value="MFS_1"/>
    <property type="match status" value="1"/>
</dbReference>
<keyword evidence="5 7" id="KW-0472">Membrane</keyword>
<dbReference type="EMBL" id="LSBJ02000010">
    <property type="protein sequence ID" value="OAQ59254.1"/>
    <property type="molecule type" value="Genomic_DNA"/>
</dbReference>
<evidence type="ECO:0000259" key="8">
    <source>
        <dbReference type="PROSITE" id="PS50850"/>
    </source>
</evidence>
<dbReference type="FunFam" id="1.20.1250.20:FF:000064">
    <property type="entry name" value="MFS allantoate transporter"/>
    <property type="match status" value="1"/>
</dbReference>
<evidence type="ECO:0000256" key="3">
    <source>
        <dbReference type="ARBA" id="ARBA00022692"/>
    </source>
</evidence>
<evidence type="ECO:0000313" key="9">
    <source>
        <dbReference type="EMBL" id="OAQ59254.1"/>
    </source>
</evidence>
<name>A0A179F1B9_METCM</name>
<feature type="transmembrane region" description="Helical" evidence="7">
    <location>
        <begin position="360"/>
        <end position="383"/>
    </location>
</feature>
<comment type="subcellular location">
    <subcellularLocation>
        <location evidence="1">Membrane</location>
        <topology evidence="1">Multi-pass membrane protein</topology>
    </subcellularLocation>
</comment>
<dbReference type="PANTHER" id="PTHR43791:SF103">
    <property type="entry name" value="MAJOR FACILITATOR SUPERFAMILY (MFS) PROFILE DOMAIN-CONTAINING PROTEIN-RELATED"/>
    <property type="match status" value="1"/>
</dbReference>
<evidence type="ECO:0000256" key="2">
    <source>
        <dbReference type="ARBA" id="ARBA00022448"/>
    </source>
</evidence>
<keyword evidence="4 7" id="KW-1133">Transmembrane helix</keyword>
<dbReference type="PANTHER" id="PTHR43791">
    <property type="entry name" value="PERMEASE-RELATED"/>
    <property type="match status" value="1"/>
</dbReference>
<dbReference type="AlphaFoldDB" id="A0A179F1B9"/>